<accession>A0A3Q3JLC8</accession>
<protein>
    <recommendedName>
        <fullName evidence="14">CARMIL pleckstrin homology domain-containing protein</fullName>
    </recommendedName>
</protein>
<keyword evidence="7" id="KW-0677">Repeat</keyword>
<feature type="compositionally biased region" description="Polar residues" evidence="9">
    <location>
        <begin position="1031"/>
        <end position="1054"/>
    </location>
</feature>
<evidence type="ECO:0000256" key="4">
    <source>
        <dbReference type="ARBA" id="ARBA00022475"/>
    </source>
</evidence>
<dbReference type="Proteomes" id="UP000261600">
    <property type="component" value="Unplaced"/>
</dbReference>
<dbReference type="InterPro" id="IPR001611">
    <property type="entry name" value="Leu-rich_rpt"/>
</dbReference>
<feature type="compositionally biased region" description="Basic residues" evidence="9">
    <location>
        <begin position="883"/>
        <end position="898"/>
    </location>
</feature>
<sequence>MASKETTAAGFLSVSRELTESIRKVLDKQAIKFVRAIKQETRSGKSEDRILVLTTWRLYLFSVKVPTKVEVTFNFLEIRAMNTYREHQVVIDTDKTTYPLRLQTQDQLEHMVTVPSILILKGDLIDGSHKFSPSSESPLEPQKTCGGFSETYAALCDYNGIGCKEEVQWDVDTIYHSQDNREFNLLDFSHLDSRDLAVIVASIAYNTWFTKLYCKDMRIGSEVVDQVLHTVSKSNSLEELTLENAGLKSDFPQKMASALSENPASVIHSLNLAHNTLDNQGVSNLIQQVCRLNKGLHLLNLSKTSLSSKGVVSLSQALCSSDDYSSSLLHLDLSKNPGVLSGEDATVRDFQFKSRDSLPTFRQFFSSAFSLTHVSLASMKVPPDSLRALFLGLSNNPHITDLHLDISSCELRSAGAGVIQELFPRVSCVGTLDISDNGLDADLLAVIPAFSRHPSLKHLMLGRNFNIKGRVLDDILQKLVHLVQEEECALQSLSLADSRLRQWGTVLVNALGSNTCLRKVDLSGNLLEDSGAKMLSKALQINTTLRSVTWDRNNTTATGFQDVARALEHNFTLQYMPLPLCDVTQAYRSAPEKTDQALTKIQRALLRNNQTQRFSQKQALRLHQGLVTSTAEQVMERLCVRVQQQVCVLKGCEEGEEVQMARQILKEARNSRALYPSLCELAHVMSVDGPVKQRLDALAGELAKAADKELQVVVDSMVSLCRELCPVSCSAAERLSPPLSSISEQVAIPRSAIRNALMERAAEDINRALEEVKLSVVSYLTNSIVDQILQELYATHKTLVLVISLYCMTSCRLEKQVLLDTMAIKKRSSRTRRIRPVCTRLSLGDEPSSSPTPSAPLYSAPLTHSASWECLSTLPTNGSPLRHVTHVRPRPPRRHRAGHLPPESHCSENGGVSMLEDGLPDFYSKRVLPDSQLASFHEAQSLRRKKRRSMLSIFSGFRKNPCGTVAEWNSASENIYSMIQHPKDTIRAESAVPGANGTMPSPRPMQGVPVHGVRAASPPCLIQRQVQSTTISDAPADTPTNGHVVSSKQQTDRQMGTGRQERIRPLTDSQTETETEEDRQSSGGSGSGAPCVTRPEPPPQSIKPSLAVMKQQHLQEVILHDPIIALAQFSQQSFSVQGPKYKQSTDFPTNEPVEPAGGAPCYCFILQPLLEFLHPTVCVCVSCRFPSGMERDSPCDLERSSDLRFPVKKPCFPQNRNRSLDYPAGTRSMYLFHFLQICLV</sequence>
<keyword evidence="5" id="KW-0963">Cytoplasm</keyword>
<feature type="region of interest" description="Disordered" evidence="9">
    <location>
        <begin position="1031"/>
        <end position="1103"/>
    </location>
</feature>
<reference evidence="12" key="1">
    <citation type="submission" date="2025-08" db="UniProtKB">
        <authorList>
            <consortium name="Ensembl"/>
        </authorList>
    </citation>
    <scope>IDENTIFICATION</scope>
</reference>
<evidence type="ECO:0000259" key="11">
    <source>
        <dbReference type="Pfam" id="PF17888"/>
    </source>
</evidence>
<dbReference type="InterPro" id="IPR031943">
    <property type="entry name" value="CARMIL_C"/>
</dbReference>
<dbReference type="InterPro" id="IPR011993">
    <property type="entry name" value="PH-like_dom_sf"/>
</dbReference>
<keyword evidence="13" id="KW-1185">Reference proteome</keyword>
<dbReference type="GO" id="GO:0005737">
    <property type="term" value="C:cytoplasm"/>
    <property type="evidence" value="ECO:0007669"/>
    <property type="project" value="UniProtKB-SubCell"/>
</dbReference>
<dbReference type="GO" id="GO:0030027">
    <property type="term" value="C:lamellipodium"/>
    <property type="evidence" value="ECO:0007669"/>
    <property type="project" value="TreeGrafter"/>
</dbReference>
<evidence type="ECO:0000256" key="2">
    <source>
        <dbReference type="ARBA" id="ARBA00004496"/>
    </source>
</evidence>
<dbReference type="Pfam" id="PF13516">
    <property type="entry name" value="LRR_6"/>
    <property type="match status" value="1"/>
</dbReference>
<dbReference type="Gene3D" id="2.30.29.30">
    <property type="entry name" value="Pleckstrin-homology domain (PH domain)/Phosphotyrosine-binding domain (PTB)"/>
    <property type="match status" value="1"/>
</dbReference>
<feature type="domain" description="CARMIL C-terminal" evidence="10">
    <location>
        <begin position="722"/>
        <end position="801"/>
    </location>
</feature>
<evidence type="ECO:0000313" key="12">
    <source>
        <dbReference type="Ensembl" id="ENSMALP00000015072.1"/>
    </source>
</evidence>
<feature type="domain" description="CARMIL pleckstrin homology" evidence="11">
    <location>
        <begin position="31"/>
        <end position="113"/>
    </location>
</feature>
<evidence type="ECO:0000256" key="3">
    <source>
        <dbReference type="ARBA" id="ARBA00007298"/>
    </source>
</evidence>
<dbReference type="Gene3D" id="3.80.10.10">
    <property type="entry name" value="Ribonuclease Inhibitor"/>
    <property type="match status" value="2"/>
</dbReference>
<name>A0A3Q3JLC8_MONAL</name>
<dbReference type="InterPro" id="IPR032675">
    <property type="entry name" value="LRR_dom_sf"/>
</dbReference>
<evidence type="ECO:0000256" key="9">
    <source>
        <dbReference type="SAM" id="MobiDB-lite"/>
    </source>
</evidence>
<evidence type="ECO:0000256" key="1">
    <source>
        <dbReference type="ARBA" id="ARBA00004236"/>
    </source>
</evidence>
<dbReference type="GO" id="GO:0005886">
    <property type="term" value="C:plasma membrane"/>
    <property type="evidence" value="ECO:0007669"/>
    <property type="project" value="UniProtKB-SubCell"/>
</dbReference>
<evidence type="ECO:0008006" key="14">
    <source>
        <dbReference type="Google" id="ProtNLM"/>
    </source>
</evidence>
<evidence type="ECO:0000256" key="8">
    <source>
        <dbReference type="ARBA" id="ARBA00023136"/>
    </source>
</evidence>
<evidence type="ECO:0000256" key="5">
    <source>
        <dbReference type="ARBA" id="ARBA00022490"/>
    </source>
</evidence>
<dbReference type="Pfam" id="PF17888">
    <property type="entry name" value="Carm_PH"/>
    <property type="match status" value="1"/>
</dbReference>
<evidence type="ECO:0000259" key="10">
    <source>
        <dbReference type="Pfam" id="PF16000"/>
    </source>
</evidence>
<dbReference type="SMART" id="SM00368">
    <property type="entry name" value="LRR_RI"/>
    <property type="match status" value="4"/>
</dbReference>
<keyword evidence="4" id="KW-1003">Cell membrane</keyword>
<proteinExistence type="inferred from homology"/>
<feature type="region of interest" description="Disordered" evidence="9">
    <location>
        <begin position="879"/>
        <end position="909"/>
    </location>
</feature>
<keyword evidence="8" id="KW-0472">Membrane</keyword>
<comment type="subcellular location">
    <subcellularLocation>
        <location evidence="1">Cell membrane</location>
    </subcellularLocation>
    <subcellularLocation>
        <location evidence="2">Cytoplasm</location>
    </subcellularLocation>
</comment>
<dbReference type="InterPro" id="IPR041245">
    <property type="entry name" value="CARMIL_PH"/>
</dbReference>
<dbReference type="STRING" id="43700.ENSMALP00000015072"/>
<evidence type="ECO:0000313" key="13">
    <source>
        <dbReference type="Proteomes" id="UP000261600"/>
    </source>
</evidence>
<evidence type="ECO:0000256" key="7">
    <source>
        <dbReference type="ARBA" id="ARBA00022737"/>
    </source>
</evidence>
<dbReference type="InterPro" id="IPR051279">
    <property type="entry name" value="PP1-Reg/Actin-Interact_Protein"/>
</dbReference>
<comment type="similarity">
    <text evidence="3">Belongs to the CARMIL family.</text>
</comment>
<dbReference type="PANTHER" id="PTHR24112">
    <property type="entry name" value="LEUCINE-RICH REPEAT, ISOFORM F-RELATED"/>
    <property type="match status" value="1"/>
</dbReference>
<keyword evidence="6" id="KW-0433">Leucine-rich repeat</keyword>
<feature type="domain" description="CARMIL C-terminal" evidence="10">
    <location>
        <begin position="814"/>
        <end position="959"/>
    </location>
</feature>
<evidence type="ECO:0000256" key="6">
    <source>
        <dbReference type="ARBA" id="ARBA00022614"/>
    </source>
</evidence>
<dbReference type="Pfam" id="PF16000">
    <property type="entry name" value="CARMIL_C"/>
    <property type="match status" value="2"/>
</dbReference>
<dbReference type="GO" id="GO:0034315">
    <property type="term" value="P:regulation of Arp2/3 complex-mediated actin nucleation"/>
    <property type="evidence" value="ECO:0007669"/>
    <property type="project" value="TreeGrafter"/>
</dbReference>
<dbReference type="AlphaFoldDB" id="A0A3Q3JLC8"/>
<organism evidence="12 13">
    <name type="scientific">Monopterus albus</name>
    <name type="common">Swamp eel</name>
    <dbReference type="NCBI Taxonomy" id="43700"/>
    <lineage>
        <taxon>Eukaryota</taxon>
        <taxon>Metazoa</taxon>
        <taxon>Chordata</taxon>
        <taxon>Craniata</taxon>
        <taxon>Vertebrata</taxon>
        <taxon>Euteleostomi</taxon>
        <taxon>Actinopterygii</taxon>
        <taxon>Neopterygii</taxon>
        <taxon>Teleostei</taxon>
        <taxon>Neoteleostei</taxon>
        <taxon>Acanthomorphata</taxon>
        <taxon>Anabantaria</taxon>
        <taxon>Synbranchiformes</taxon>
        <taxon>Synbranchidae</taxon>
        <taxon>Monopterus</taxon>
    </lineage>
</organism>
<dbReference type="Ensembl" id="ENSMALT00000015381.1">
    <property type="protein sequence ID" value="ENSMALP00000015072.1"/>
    <property type="gene ID" value="ENSMALG00000010536.1"/>
</dbReference>
<reference evidence="12" key="2">
    <citation type="submission" date="2025-09" db="UniProtKB">
        <authorList>
            <consortium name="Ensembl"/>
        </authorList>
    </citation>
    <scope>IDENTIFICATION</scope>
</reference>
<dbReference type="GO" id="GO:0016477">
    <property type="term" value="P:cell migration"/>
    <property type="evidence" value="ECO:0007669"/>
    <property type="project" value="TreeGrafter"/>
</dbReference>
<dbReference type="SUPFAM" id="SSF52047">
    <property type="entry name" value="RNI-like"/>
    <property type="match status" value="1"/>
</dbReference>
<dbReference type="PANTHER" id="PTHR24112:SF43">
    <property type="entry name" value="CAPPING PROTEIN, ARP2_3 AND MYOSIN-I LINKER PROTEIN 3"/>
    <property type="match status" value="1"/>
</dbReference>